<gene>
    <name evidence="1" type="ORF">CLIB1444_03S00606</name>
</gene>
<protein>
    <submittedName>
        <fullName evidence="1">V-type proton ATPase subunit e</fullName>
    </submittedName>
</protein>
<evidence type="ECO:0000313" key="2">
    <source>
        <dbReference type="Proteomes" id="UP001152531"/>
    </source>
</evidence>
<sequence length="70" mass="7908">MSGYTVLIVFVLVAVLCGVTWVAAPKENRTVWRSSVILGISMCFLMWAITYLSQLHPLQAPRRADLRPEM</sequence>
<proteinExistence type="predicted"/>
<comment type="caution">
    <text evidence="1">The sequence shown here is derived from an EMBL/GenBank/DDBJ whole genome shotgun (WGS) entry which is preliminary data.</text>
</comment>
<organism evidence="1 2">
    <name type="scientific">[Candida] jaroonii</name>
    <dbReference type="NCBI Taxonomy" id="467808"/>
    <lineage>
        <taxon>Eukaryota</taxon>
        <taxon>Fungi</taxon>
        <taxon>Dikarya</taxon>
        <taxon>Ascomycota</taxon>
        <taxon>Saccharomycotina</taxon>
        <taxon>Pichiomycetes</taxon>
        <taxon>Debaryomycetaceae</taxon>
        <taxon>Yamadazyma</taxon>
    </lineage>
</organism>
<name>A0ACA9Y6B4_9ASCO</name>
<evidence type="ECO:0000313" key="1">
    <source>
        <dbReference type="EMBL" id="CAH6719928.1"/>
    </source>
</evidence>
<dbReference type="Proteomes" id="UP001152531">
    <property type="component" value="Unassembled WGS sequence"/>
</dbReference>
<keyword evidence="2" id="KW-1185">Reference proteome</keyword>
<reference evidence="1" key="1">
    <citation type="submission" date="2022-06" db="EMBL/GenBank/DDBJ databases">
        <authorList>
            <person name="Legras J.-L."/>
            <person name="Devillers H."/>
            <person name="Grondin C."/>
        </authorList>
    </citation>
    <scope>NUCLEOTIDE SEQUENCE</scope>
    <source>
        <strain evidence="1">CLIB 1444</strain>
    </source>
</reference>
<accession>A0ACA9Y6B4</accession>
<dbReference type="EMBL" id="CALSDN010000003">
    <property type="protein sequence ID" value="CAH6719928.1"/>
    <property type="molecule type" value="Genomic_DNA"/>
</dbReference>